<dbReference type="EMBL" id="CALSDN010000001">
    <property type="protein sequence ID" value="CAH6718169.1"/>
    <property type="molecule type" value="Genomic_DNA"/>
</dbReference>
<organism evidence="1 2">
    <name type="scientific">[Candida] jaroonii</name>
    <dbReference type="NCBI Taxonomy" id="467808"/>
    <lineage>
        <taxon>Eukaryota</taxon>
        <taxon>Fungi</taxon>
        <taxon>Dikarya</taxon>
        <taxon>Ascomycota</taxon>
        <taxon>Saccharomycotina</taxon>
        <taxon>Pichiomycetes</taxon>
        <taxon>Debaryomycetaceae</taxon>
        <taxon>Yamadazyma</taxon>
    </lineage>
</organism>
<reference evidence="1" key="1">
    <citation type="submission" date="2022-06" db="EMBL/GenBank/DDBJ databases">
        <authorList>
            <person name="Legras J.-L."/>
            <person name="Devillers H."/>
            <person name="Grondin C."/>
        </authorList>
    </citation>
    <scope>NUCLEOTIDE SEQUENCE</scope>
    <source>
        <strain evidence="1">CLIB 1444</strain>
    </source>
</reference>
<gene>
    <name evidence="1" type="ORF">CLIB1444_01S00672</name>
</gene>
<sequence length="518" mass="57954">MPTMKSDELIDTESLSIREDGKVLKRKLNDRMTTMLALTSIIGPGCLIGTANALKNGPGSLLLSFGLIGIIALIMMQSLGEVTVMYPGQGSFSSISIKFVDKSWGLTIGWYYAIIWIAVLANEYNVISNIMVFWGPQVPIYGYVLIFWSASLAFQFLGVGWFGEVEFWIGLVKISGLVAFYIFSIVYVAGGINKPAFGFHYWNDPGAFNDGFKGVASTFVFASTFFAGVEAIATMASEVKNPGKALPRAIYQTIFRIFFIYIGLAISYGMTVPYDDPKLNNGTKTLQSPMTIAIANAGWAGGANLINAFILITCLSALNGSIYIGSRTLVNLAREGGLFKFFGYINSRGVPVYSVILMNCFGLLSLMNISTGASEAYNYIVNLSGISVFIVWASVSFVHLRFRRSWVLQGRSLEDIPFKGLFYPYFPILSIILNLFLALIQGWSYFKPFQAGNWVDAYILIPFFFVLFFFFKIVHKTKWVNLREVDLDEGRRKDIDYDSEELEPEKTSRKFYFFKRND</sequence>
<comment type="caution">
    <text evidence="1">The sequence shown here is derived from an EMBL/GenBank/DDBJ whole genome shotgun (WGS) entry which is preliminary data.</text>
</comment>
<evidence type="ECO:0000313" key="1">
    <source>
        <dbReference type="EMBL" id="CAH6718169.1"/>
    </source>
</evidence>
<keyword evidence="2" id="KW-1185">Reference proteome</keyword>
<dbReference type="Proteomes" id="UP001152531">
    <property type="component" value="Unassembled WGS sequence"/>
</dbReference>
<name>A0ACA9XZW7_9ASCO</name>
<proteinExistence type="predicted"/>
<accession>A0ACA9XZW7</accession>
<evidence type="ECO:0000313" key="2">
    <source>
        <dbReference type="Proteomes" id="UP001152531"/>
    </source>
</evidence>
<protein>
    <submittedName>
        <fullName evidence="1">General amino acid permease Agp3p</fullName>
    </submittedName>
</protein>